<dbReference type="KEGG" id="aol:S58_20360"/>
<dbReference type="HOGENOM" id="CLU_2448822_0_0_5"/>
<evidence type="ECO:0000313" key="3">
    <source>
        <dbReference type="Proteomes" id="UP000011841"/>
    </source>
</evidence>
<organism evidence="2 3">
    <name type="scientific">Bradyrhizobium oligotrophicum S58</name>
    <dbReference type="NCBI Taxonomy" id="1245469"/>
    <lineage>
        <taxon>Bacteria</taxon>
        <taxon>Pseudomonadati</taxon>
        <taxon>Pseudomonadota</taxon>
        <taxon>Alphaproteobacteria</taxon>
        <taxon>Hyphomicrobiales</taxon>
        <taxon>Nitrobacteraceae</taxon>
        <taxon>Bradyrhizobium</taxon>
    </lineage>
</organism>
<dbReference type="eggNOG" id="ENOG503112F">
    <property type="taxonomic scope" value="Bacteria"/>
</dbReference>
<dbReference type="EMBL" id="AP012603">
    <property type="protein sequence ID" value="BAM88043.1"/>
    <property type="molecule type" value="Genomic_DNA"/>
</dbReference>
<protein>
    <recommendedName>
        <fullName evidence="4">Secreted protein</fullName>
    </recommendedName>
</protein>
<dbReference type="AlphaFoldDB" id="M4Z3U6"/>
<accession>M4Z3U6</accession>
<proteinExistence type="predicted"/>
<sequence length="93" mass="9353">MTIKHIIPGSLVALALLSGAAVAGELPSYAITSIPATPHQLSVVGASAAEEQAPVADLTRAGMPATPLQLAVLTHHRRSAALVVPTTVGSARN</sequence>
<dbReference type="RefSeq" id="WP_015665169.1">
    <property type="nucleotide sequence ID" value="NC_020453.1"/>
</dbReference>
<keyword evidence="1" id="KW-0732">Signal</keyword>
<evidence type="ECO:0000313" key="2">
    <source>
        <dbReference type="EMBL" id="BAM88043.1"/>
    </source>
</evidence>
<dbReference type="PATRIC" id="fig|1245469.3.peg.2086"/>
<evidence type="ECO:0008006" key="4">
    <source>
        <dbReference type="Google" id="ProtNLM"/>
    </source>
</evidence>
<dbReference type="GeneID" id="301815952"/>
<dbReference type="Proteomes" id="UP000011841">
    <property type="component" value="Chromosome"/>
</dbReference>
<keyword evidence="3" id="KW-1185">Reference proteome</keyword>
<reference evidence="2 3" key="1">
    <citation type="journal article" date="2013" name="Appl. Environ. Microbiol.">
        <title>Genome analysis suggests that the soil oligotrophic bacterium Agromonas oligotrophica (Bradyrhizobium oligotrophicum) is a nitrogen-fixing symbiont of Aeschynomene indica.</title>
        <authorList>
            <person name="Okubo T."/>
            <person name="Fukushima S."/>
            <person name="Itakura M."/>
            <person name="Oshima K."/>
            <person name="Longtonglang A."/>
            <person name="Teaumroong N."/>
            <person name="Mitsui H."/>
            <person name="Hattori M."/>
            <person name="Hattori R."/>
            <person name="Hattori T."/>
            <person name="Minamisawa K."/>
        </authorList>
    </citation>
    <scope>NUCLEOTIDE SEQUENCE [LARGE SCALE GENOMIC DNA]</scope>
    <source>
        <strain evidence="2 3">S58</strain>
    </source>
</reference>
<name>M4Z3U6_9BRAD</name>
<evidence type="ECO:0000256" key="1">
    <source>
        <dbReference type="SAM" id="SignalP"/>
    </source>
</evidence>
<feature type="chain" id="PRO_5004061646" description="Secreted protein" evidence="1">
    <location>
        <begin position="24"/>
        <end position="93"/>
    </location>
</feature>
<feature type="signal peptide" evidence="1">
    <location>
        <begin position="1"/>
        <end position="23"/>
    </location>
</feature>
<dbReference type="OrthoDB" id="8243127at2"/>
<gene>
    <name evidence="2" type="ORF">S58_20360</name>
</gene>